<dbReference type="PROSITE" id="PS51257">
    <property type="entry name" value="PROKAR_LIPOPROTEIN"/>
    <property type="match status" value="1"/>
</dbReference>
<feature type="compositionally biased region" description="Basic and acidic residues" evidence="1">
    <location>
        <begin position="84"/>
        <end position="103"/>
    </location>
</feature>
<keyword evidence="4" id="KW-1185">Reference proteome</keyword>
<gene>
    <name evidence="3" type="ORF">FGG08_007644</name>
</gene>
<evidence type="ECO:0000313" key="3">
    <source>
        <dbReference type="EMBL" id="KAH0533601.1"/>
    </source>
</evidence>
<name>A0A9P8HVV5_9PEZI</name>
<sequence>MKPLLVAAIFFSAACARHDGNEAQHESLRKLGHDITKVVASAKNPDSVDDPTAFRYRVHQQVIPLRERLERIRQHTNTGVRTDGANDKDPTDKQMKDRDKVEAELNQMEEQLNQIDSPPAETPNAADRLAEDANRSSYWKRFGPYLAERQWGTVREDYSGDQNGWSYFPHAQAQSRAYRWGEDGLLGLADRQARLCFAPALWNGNDPCLKERLFGLTGPEGNHGEDVKELYYYLDATPTASYLKALYKYPHERFPYEKLLQEANDRKRDMRLPEYELIDTGCFERGYFDMLVQYAKADAEDILIRLSFTNR</sequence>
<feature type="region of interest" description="Disordered" evidence="1">
    <location>
        <begin position="73"/>
        <end position="131"/>
    </location>
</feature>
<evidence type="ECO:0000256" key="2">
    <source>
        <dbReference type="SAM" id="SignalP"/>
    </source>
</evidence>
<feature type="non-terminal residue" evidence="3">
    <location>
        <position position="311"/>
    </location>
</feature>
<dbReference type="AlphaFoldDB" id="A0A9P8HVV5"/>
<proteinExistence type="predicted"/>
<dbReference type="Proteomes" id="UP000698800">
    <property type="component" value="Unassembled WGS sequence"/>
</dbReference>
<protein>
    <submittedName>
        <fullName evidence="3">Uncharacterized protein</fullName>
    </submittedName>
</protein>
<keyword evidence="2" id="KW-0732">Signal</keyword>
<feature type="chain" id="PRO_5040427039" evidence="2">
    <location>
        <begin position="17"/>
        <end position="311"/>
    </location>
</feature>
<evidence type="ECO:0000256" key="1">
    <source>
        <dbReference type="SAM" id="MobiDB-lite"/>
    </source>
</evidence>
<dbReference type="OrthoDB" id="14419at2759"/>
<accession>A0A9P8HVV5</accession>
<comment type="caution">
    <text evidence="3">The sequence shown here is derived from an EMBL/GenBank/DDBJ whole genome shotgun (WGS) entry which is preliminary data.</text>
</comment>
<reference evidence="3" key="1">
    <citation type="submission" date="2021-03" db="EMBL/GenBank/DDBJ databases">
        <title>Comparative genomics and phylogenomic investigation of the class Geoglossomycetes provide insights into ecological specialization and systematics.</title>
        <authorList>
            <person name="Melie T."/>
            <person name="Pirro S."/>
            <person name="Miller A.N."/>
            <person name="Quandt A."/>
        </authorList>
    </citation>
    <scope>NUCLEOTIDE SEQUENCE</scope>
    <source>
        <strain evidence="3">GBOQ0MN5Z8</strain>
    </source>
</reference>
<evidence type="ECO:0000313" key="4">
    <source>
        <dbReference type="Proteomes" id="UP000698800"/>
    </source>
</evidence>
<feature type="signal peptide" evidence="2">
    <location>
        <begin position="1"/>
        <end position="16"/>
    </location>
</feature>
<dbReference type="EMBL" id="JAGHQL010000434">
    <property type="protein sequence ID" value="KAH0533601.1"/>
    <property type="molecule type" value="Genomic_DNA"/>
</dbReference>
<organism evidence="3 4">
    <name type="scientific">Glutinoglossum americanum</name>
    <dbReference type="NCBI Taxonomy" id="1670608"/>
    <lineage>
        <taxon>Eukaryota</taxon>
        <taxon>Fungi</taxon>
        <taxon>Dikarya</taxon>
        <taxon>Ascomycota</taxon>
        <taxon>Pezizomycotina</taxon>
        <taxon>Geoglossomycetes</taxon>
        <taxon>Geoglossales</taxon>
        <taxon>Geoglossaceae</taxon>
        <taxon>Glutinoglossum</taxon>
    </lineage>
</organism>